<reference evidence="2" key="2">
    <citation type="submission" date="2025-08" db="UniProtKB">
        <authorList>
            <consortium name="Ensembl"/>
        </authorList>
    </citation>
    <scope>IDENTIFICATION</scope>
</reference>
<organism evidence="2 3">
    <name type="scientific">Hucho hucho</name>
    <name type="common">huchen</name>
    <dbReference type="NCBI Taxonomy" id="62062"/>
    <lineage>
        <taxon>Eukaryota</taxon>
        <taxon>Metazoa</taxon>
        <taxon>Chordata</taxon>
        <taxon>Craniata</taxon>
        <taxon>Vertebrata</taxon>
        <taxon>Euteleostomi</taxon>
        <taxon>Actinopterygii</taxon>
        <taxon>Neopterygii</taxon>
        <taxon>Teleostei</taxon>
        <taxon>Protacanthopterygii</taxon>
        <taxon>Salmoniformes</taxon>
        <taxon>Salmonidae</taxon>
        <taxon>Salmoninae</taxon>
        <taxon>Hucho</taxon>
    </lineage>
</organism>
<dbReference type="STRING" id="62062.ENSHHUP00000035851"/>
<name>A0A4W5MAV5_9TELE</name>
<dbReference type="AlphaFoldDB" id="A0A4W5MAV5"/>
<dbReference type="Ensembl" id="ENSHHUT00000037287.1">
    <property type="protein sequence ID" value="ENSHHUP00000035851.1"/>
    <property type="gene ID" value="ENSHHUG00000022555.1"/>
</dbReference>
<feature type="compositionally biased region" description="Basic and acidic residues" evidence="1">
    <location>
        <begin position="181"/>
        <end position="201"/>
    </location>
</feature>
<feature type="compositionally biased region" description="Polar residues" evidence="1">
    <location>
        <begin position="202"/>
        <end position="212"/>
    </location>
</feature>
<reference evidence="3" key="1">
    <citation type="submission" date="2018-06" db="EMBL/GenBank/DDBJ databases">
        <title>Genome assembly of Danube salmon.</title>
        <authorList>
            <person name="Macqueen D.J."/>
            <person name="Gundappa M.K."/>
        </authorList>
    </citation>
    <scope>NUCLEOTIDE SEQUENCE [LARGE SCALE GENOMIC DNA]</scope>
</reference>
<keyword evidence="3" id="KW-1185">Reference proteome</keyword>
<feature type="compositionally biased region" description="Polar residues" evidence="1">
    <location>
        <begin position="91"/>
        <end position="114"/>
    </location>
</feature>
<feature type="region of interest" description="Disordered" evidence="1">
    <location>
        <begin position="169"/>
        <end position="212"/>
    </location>
</feature>
<evidence type="ECO:0000256" key="1">
    <source>
        <dbReference type="SAM" id="MobiDB-lite"/>
    </source>
</evidence>
<feature type="region of interest" description="Disordered" evidence="1">
    <location>
        <begin position="83"/>
        <end position="153"/>
    </location>
</feature>
<sequence>MPGVGAGHGLGVQPNLSQEAGVGPGSPGGVRLEAVMEQLQRQHEAKLEMDRQEKRLHQAQRMFAKHVSVARVTGAPLDSAFLGKRVEGTRTGRTPQMGQQQTEASGGNSNTQSCVDKGDDNREEGLGGEEEEEEEERLEGEEEEDDDVGMAHGHMTKMSPLQQECSLSFRPYSTSPSAAAKHRDPSPPMNLKRESEEKDLSTTEQRSFTSPNGFGDWRFDDGTFKQVSCISLLNPFIYLSIYLGKLVNQLLFTMTA</sequence>
<evidence type="ECO:0000313" key="2">
    <source>
        <dbReference type="Ensembl" id="ENSHHUP00000035851.1"/>
    </source>
</evidence>
<reference evidence="2" key="3">
    <citation type="submission" date="2025-09" db="UniProtKB">
        <authorList>
            <consortium name="Ensembl"/>
        </authorList>
    </citation>
    <scope>IDENTIFICATION</scope>
</reference>
<proteinExistence type="predicted"/>
<accession>A0A4W5MAV5</accession>
<feature type="compositionally biased region" description="Gly residues" evidence="1">
    <location>
        <begin position="1"/>
        <end position="10"/>
    </location>
</feature>
<dbReference type="Proteomes" id="UP000314982">
    <property type="component" value="Unassembled WGS sequence"/>
</dbReference>
<feature type="compositionally biased region" description="Acidic residues" evidence="1">
    <location>
        <begin position="126"/>
        <end position="148"/>
    </location>
</feature>
<evidence type="ECO:0000313" key="3">
    <source>
        <dbReference type="Proteomes" id="UP000314982"/>
    </source>
</evidence>
<feature type="compositionally biased region" description="Basic and acidic residues" evidence="1">
    <location>
        <begin position="116"/>
        <end position="125"/>
    </location>
</feature>
<protein>
    <submittedName>
        <fullName evidence="2">Uncharacterized protein</fullName>
    </submittedName>
</protein>
<feature type="region of interest" description="Disordered" evidence="1">
    <location>
        <begin position="1"/>
        <end position="30"/>
    </location>
</feature>